<protein>
    <recommendedName>
        <fullName evidence="3">Obg-like ATPase 1</fullName>
    </recommendedName>
</protein>
<dbReference type="PANTHER" id="PTHR23305:SF11">
    <property type="entry name" value="OBG-LIKE ATPASE 1"/>
    <property type="match status" value="1"/>
</dbReference>
<comment type="subunit">
    <text evidence="3">Monomer.</text>
</comment>
<name>A0ABP0FRT8_CLALP</name>
<dbReference type="InterPro" id="IPR012675">
    <property type="entry name" value="Beta-grasp_dom_sf"/>
</dbReference>
<accession>A0ABP0FRT8</accession>
<dbReference type="Pfam" id="PF01926">
    <property type="entry name" value="MMR_HSR1"/>
    <property type="match status" value="1"/>
</dbReference>
<proteinExistence type="inferred from homology"/>
<dbReference type="InterPro" id="IPR041706">
    <property type="entry name" value="YchF_N"/>
</dbReference>
<dbReference type="PROSITE" id="PS51710">
    <property type="entry name" value="G_OBG"/>
    <property type="match status" value="1"/>
</dbReference>
<evidence type="ECO:0000256" key="3">
    <source>
        <dbReference type="HAMAP-Rule" id="MF_03167"/>
    </source>
</evidence>
<dbReference type="EMBL" id="CAWYQH010000079">
    <property type="protein sequence ID" value="CAK8681270.1"/>
    <property type="molecule type" value="Genomic_DNA"/>
</dbReference>
<feature type="binding site" evidence="3">
    <location>
        <position position="230"/>
    </location>
    <ligand>
        <name>ATP</name>
        <dbReference type="ChEBI" id="CHEBI:30616"/>
    </ligand>
</feature>
<feature type="domain" description="OBG-type G" evidence="4">
    <location>
        <begin position="23"/>
        <end position="282"/>
    </location>
</feature>
<dbReference type="InterPro" id="IPR031167">
    <property type="entry name" value="G_OBG"/>
</dbReference>
<evidence type="ECO:0000259" key="5">
    <source>
        <dbReference type="PROSITE" id="PS51880"/>
    </source>
</evidence>
<dbReference type="CDD" id="cd01900">
    <property type="entry name" value="YchF"/>
    <property type="match status" value="1"/>
</dbReference>
<keyword evidence="3" id="KW-0378">Hydrolase</keyword>
<dbReference type="SUPFAM" id="SSF81271">
    <property type="entry name" value="TGS-like"/>
    <property type="match status" value="1"/>
</dbReference>
<dbReference type="InterPro" id="IPR006073">
    <property type="entry name" value="GTP-bd"/>
</dbReference>
<keyword evidence="7" id="KW-1185">Reference proteome</keyword>
<keyword evidence="2 3" id="KW-0067">ATP-binding</keyword>
<dbReference type="Gene3D" id="3.40.50.300">
    <property type="entry name" value="P-loop containing nucleotide triphosphate hydrolases"/>
    <property type="match status" value="1"/>
</dbReference>
<dbReference type="Pfam" id="PF06071">
    <property type="entry name" value="YchF-GTPase_C"/>
    <property type="match status" value="1"/>
</dbReference>
<evidence type="ECO:0000256" key="2">
    <source>
        <dbReference type="ARBA" id="ARBA00022840"/>
    </source>
</evidence>
<dbReference type="InterPro" id="IPR013029">
    <property type="entry name" value="YchF_C"/>
</dbReference>
<dbReference type="InterPro" id="IPR012676">
    <property type="entry name" value="TGS-like"/>
</dbReference>
<dbReference type="InterPro" id="IPR004396">
    <property type="entry name" value="ATPase_YchF/OLA1"/>
</dbReference>
<evidence type="ECO:0000313" key="7">
    <source>
        <dbReference type="Proteomes" id="UP001642483"/>
    </source>
</evidence>
<evidence type="ECO:0000313" key="6">
    <source>
        <dbReference type="EMBL" id="CAK8681270.1"/>
    </source>
</evidence>
<dbReference type="HAMAP" id="MF_00944">
    <property type="entry name" value="YchF_OLA1_ATPase"/>
    <property type="match status" value="1"/>
</dbReference>
<comment type="caution">
    <text evidence="6">The sequence shown here is derived from an EMBL/GenBank/DDBJ whole genome shotgun (WGS) entry which is preliminary data.</text>
</comment>
<organism evidence="6 7">
    <name type="scientific">Clavelina lepadiformis</name>
    <name type="common">Light-bulb sea squirt</name>
    <name type="synonym">Ascidia lepadiformis</name>
    <dbReference type="NCBI Taxonomy" id="159417"/>
    <lineage>
        <taxon>Eukaryota</taxon>
        <taxon>Metazoa</taxon>
        <taxon>Chordata</taxon>
        <taxon>Tunicata</taxon>
        <taxon>Ascidiacea</taxon>
        <taxon>Aplousobranchia</taxon>
        <taxon>Clavelinidae</taxon>
        <taxon>Clavelina</taxon>
    </lineage>
</organism>
<dbReference type="SUPFAM" id="SSF52540">
    <property type="entry name" value="P-loop containing nucleoside triphosphate hydrolases"/>
    <property type="match status" value="1"/>
</dbReference>
<dbReference type="Gene3D" id="3.10.20.30">
    <property type="match status" value="1"/>
</dbReference>
<gene>
    <name evidence="6" type="ORF">CVLEPA_LOCUS11487</name>
</gene>
<comment type="function">
    <text evidence="3">Hydrolyzes ATP, and can also hydrolyze GTP with lower efficiency. Has lower affinity for GTP.</text>
</comment>
<feature type="binding site" evidence="3">
    <location>
        <begin position="32"/>
        <end position="37"/>
    </location>
    <ligand>
        <name>ATP</name>
        <dbReference type="ChEBI" id="CHEBI:30616"/>
    </ligand>
</feature>
<sequence>MAPKKKKEVEKPPLILGRLGTSLKIGIVGLPNVGKSTFFNVLTKSQASAENFPFCTIDPNESRVPVPDERWDFLCRYHKPASKVPAFLSVVDIAGLVKGANEGQGLGNAFLSHISGCDAIFHMTRAFDDAEVVHVEGDVNPVRDLAIIQEELRLKDIEHLGKRLGELEKVYTRGGEKKYKLEFETLQKIRVMLEDEKKPVRYGEWGVKEIEVLNDHLFLTSKPQIYLVNLSEKDFVRKKNKWLMKIKTWVNENDPHALLIPFSGAFELKLMDMADDAEREAYLKEQYDGAVTSALAKIVVSGFKGLGLQYFFTAGSDEVKAWTIKCGSLAPQAAGRIHSDFEKGFIMAEIMKFSDFKEGGSEAAVKAAGKYRQQGRNYIVEDGDIIYFKFNTPSQPKKK</sequence>
<dbReference type="InterPro" id="IPR023192">
    <property type="entry name" value="TGS-like_dom_sf"/>
</dbReference>
<comment type="similarity">
    <text evidence="3">Belongs to the TRAFAC class OBG-HflX-like GTPase superfamily. OBG GTPase family. YchF/OLA1 subfamily.</text>
</comment>
<keyword evidence="1 3" id="KW-0547">Nucleotide-binding</keyword>
<dbReference type="PIRSF" id="PIRSF006641">
    <property type="entry name" value="CHP00092"/>
    <property type="match status" value="1"/>
</dbReference>
<evidence type="ECO:0000259" key="4">
    <source>
        <dbReference type="PROSITE" id="PS51710"/>
    </source>
</evidence>
<dbReference type="PANTHER" id="PTHR23305">
    <property type="entry name" value="OBG GTPASE FAMILY"/>
    <property type="match status" value="1"/>
</dbReference>
<keyword evidence="3" id="KW-0963">Cytoplasm</keyword>
<dbReference type="Gene3D" id="1.10.150.300">
    <property type="entry name" value="TGS-like domain"/>
    <property type="match status" value="1"/>
</dbReference>
<dbReference type="PRINTS" id="PR00326">
    <property type="entry name" value="GTP1OBG"/>
</dbReference>
<dbReference type="InterPro" id="IPR004095">
    <property type="entry name" value="TGS"/>
</dbReference>
<dbReference type="CDD" id="cd04867">
    <property type="entry name" value="TGS_YchF_OLA1"/>
    <property type="match status" value="1"/>
</dbReference>
<feature type="domain" description="TGS" evidence="5">
    <location>
        <begin position="307"/>
        <end position="390"/>
    </location>
</feature>
<dbReference type="NCBIfam" id="TIGR00092">
    <property type="entry name" value="redox-regulated ATPase YchF"/>
    <property type="match status" value="1"/>
</dbReference>
<comment type="subcellular location">
    <subcellularLocation>
        <location evidence="3">Cytoplasm</location>
    </subcellularLocation>
</comment>
<dbReference type="InterPro" id="IPR027417">
    <property type="entry name" value="P-loop_NTPase"/>
</dbReference>
<evidence type="ECO:0000256" key="1">
    <source>
        <dbReference type="ARBA" id="ARBA00022741"/>
    </source>
</evidence>
<reference evidence="6 7" key="1">
    <citation type="submission" date="2024-02" db="EMBL/GenBank/DDBJ databases">
        <authorList>
            <person name="Daric V."/>
            <person name="Darras S."/>
        </authorList>
    </citation>
    <scope>NUCLEOTIDE SEQUENCE [LARGE SCALE GENOMIC DNA]</scope>
</reference>
<dbReference type="PROSITE" id="PS51880">
    <property type="entry name" value="TGS"/>
    <property type="match status" value="1"/>
</dbReference>
<dbReference type="Proteomes" id="UP001642483">
    <property type="component" value="Unassembled WGS sequence"/>
</dbReference>